<dbReference type="EMBL" id="JAUSTU010000006">
    <property type="protein sequence ID" value="MDQ0155261.1"/>
    <property type="molecule type" value="Genomic_DNA"/>
</dbReference>
<proteinExistence type="inferred from homology"/>
<evidence type="ECO:0000313" key="9">
    <source>
        <dbReference type="EMBL" id="MDQ0155261.1"/>
    </source>
</evidence>
<comment type="caution">
    <text evidence="9">The sequence shown here is derived from an EMBL/GenBank/DDBJ whole genome shotgun (WGS) entry which is preliminary data.</text>
</comment>
<evidence type="ECO:0000256" key="1">
    <source>
        <dbReference type="ARBA" id="ARBA00005417"/>
    </source>
</evidence>
<name>A0ABT9V2T3_9BACL</name>
<dbReference type="InterPro" id="IPR003439">
    <property type="entry name" value="ABC_transporter-like_ATP-bd"/>
</dbReference>
<evidence type="ECO:0000256" key="7">
    <source>
        <dbReference type="ARBA" id="ARBA00023136"/>
    </source>
</evidence>
<reference evidence="9 10" key="1">
    <citation type="submission" date="2023-07" db="EMBL/GenBank/DDBJ databases">
        <title>Genomic Encyclopedia of Type Strains, Phase IV (KMG-IV): sequencing the most valuable type-strain genomes for metagenomic binning, comparative biology and taxonomic classification.</title>
        <authorList>
            <person name="Goeker M."/>
        </authorList>
    </citation>
    <scope>NUCLEOTIDE SEQUENCE [LARGE SCALE GENOMIC DNA]</scope>
    <source>
        <strain evidence="9 10">DSM 23948</strain>
    </source>
</reference>
<dbReference type="SUPFAM" id="SSF52540">
    <property type="entry name" value="P-loop containing nucleoside triphosphate hydrolases"/>
    <property type="match status" value="1"/>
</dbReference>
<evidence type="ECO:0000256" key="3">
    <source>
        <dbReference type="ARBA" id="ARBA00022475"/>
    </source>
</evidence>
<keyword evidence="4" id="KW-0547">Nucleotide-binding</keyword>
<dbReference type="RefSeq" id="WP_307149836.1">
    <property type="nucleotide sequence ID" value="NZ_JAUSTU010000006.1"/>
</dbReference>
<dbReference type="InterPro" id="IPR003593">
    <property type="entry name" value="AAA+_ATPase"/>
</dbReference>
<dbReference type="PANTHER" id="PTHR43553">
    <property type="entry name" value="HEAVY METAL TRANSPORTER"/>
    <property type="match status" value="1"/>
</dbReference>
<feature type="domain" description="ABC transporter" evidence="8">
    <location>
        <begin position="4"/>
        <end position="236"/>
    </location>
</feature>
<dbReference type="PROSITE" id="PS50893">
    <property type="entry name" value="ABC_TRANSPORTER_2"/>
    <property type="match status" value="1"/>
</dbReference>
<evidence type="ECO:0000259" key="8">
    <source>
        <dbReference type="PROSITE" id="PS50893"/>
    </source>
</evidence>
<protein>
    <submittedName>
        <fullName evidence="9">Energy-coupling factor transport system ATP-binding protein</fullName>
        <ecNumber evidence="9">3.6.3.-</ecNumber>
    </submittedName>
</protein>
<dbReference type="EC" id="3.6.3.-" evidence="9"/>
<dbReference type="CDD" id="cd03225">
    <property type="entry name" value="ABC_cobalt_CbiO_domain1"/>
    <property type="match status" value="1"/>
</dbReference>
<evidence type="ECO:0000256" key="4">
    <source>
        <dbReference type="ARBA" id="ARBA00022741"/>
    </source>
</evidence>
<keyword evidence="9" id="KW-0378">Hydrolase</keyword>
<dbReference type="Pfam" id="PF00005">
    <property type="entry name" value="ABC_tran"/>
    <property type="match status" value="1"/>
</dbReference>
<keyword evidence="10" id="KW-1185">Reference proteome</keyword>
<dbReference type="InterPro" id="IPR050095">
    <property type="entry name" value="ECF_ABC_transporter_ATP-bd"/>
</dbReference>
<accession>A0ABT9V2T3</accession>
<dbReference type="Proteomes" id="UP001231362">
    <property type="component" value="Unassembled WGS sequence"/>
</dbReference>
<sequence length="269" mass="30169">MSLLEVNHLHFSYTPEVEVLKGIDLRFNGETTAIVGQNGAGKSTFVKLLKGLLHPNEGEILFNGKNTKDYTPAQLAKDIGMVFQNPNDQIFKNTVISEVMFGPLNIGNSEDEAREKSIKMLKKVNLEGYLETNPYDLSLSERKMIAIASILAMETGIVIFDEPTMGQDFAGKQKLKEIIYELRDQGKQVICILHDMDFAAEIFERTIVFNQGKVLMDGPSREVFAQKETLGQAYLEQPHIAQIADQLGLEGSYLTDEQLIKVLKERLEA</sequence>
<dbReference type="PANTHER" id="PTHR43553:SF25">
    <property type="entry name" value="ABC-TYPE COBALT TRANSPORT SYSTEM, ATPASE COMPONENT"/>
    <property type="match status" value="1"/>
</dbReference>
<keyword evidence="2" id="KW-0813">Transport</keyword>
<dbReference type="GO" id="GO:0005524">
    <property type="term" value="F:ATP binding"/>
    <property type="evidence" value="ECO:0007669"/>
    <property type="project" value="UniProtKB-KW"/>
</dbReference>
<dbReference type="InterPro" id="IPR015856">
    <property type="entry name" value="ABC_transpr_CbiO/EcfA_su"/>
</dbReference>
<dbReference type="Gene3D" id="3.40.50.300">
    <property type="entry name" value="P-loop containing nucleotide triphosphate hydrolases"/>
    <property type="match status" value="1"/>
</dbReference>
<evidence type="ECO:0000256" key="5">
    <source>
        <dbReference type="ARBA" id="ARBA00022840"/>
    </source>
</evidence>
<dbReference type="SMART" id="SM00382">
    <property type="entry name" value="AAA"/>
    <property type="match status" value="1"/>
</dbReference>
<evidence type="ECO:0000256" key="6">
    <source>
        <dbReference type="ARBA" id="ARBA00022967"/>
    </source>
</evidence>
<comment type="similarity">
    <text evidence="1">Belongs to the ABC transporter superfamily.</text>
</comment>
<evidence type="ECO:0000256" key="2">
    <source>
        <dbReference type="ARBA" id="ARBA00022448"/>
    </source>
</evidence>
<dbReference type="GO" id="GO:0016787">
    <property type="term" value="F:hydrolase activity"/>
    <property type="evidence" value="ECO:0007669"/>
    <property type="project" value="UniProtKB-KW"/>
</dbReference>
<organism evidence="9 10">
    <name type="scientific">Anoxybacillus andreesenii</name>
    <dbReference type="NCBI Taxonomy" id="1325932"/>
    <lineage>
        <taxon>Bacteria</taxon>
        <taxon>Bacillati</taxon>
        <taxon>Bacillota</taxon>
        <taxon>Bacilli</taxon>
        <taxon>Bacillales</taxon>
        <taxon>Anoxybacillaceae</taxon>
        <taxon>Anoxybacillus</taxon>
    </lineage>
</organism>
<keyword evidence="7" id="KW-0472">Membrane</keyword>
<gene>
    <name evidence="9" type="ORF">J2S07_001566</name>
</gene>
<evidence type="ECO:0000313" key="10">
    <source>
        <dbReference type="Proteomes" id="UP001231362"/>
    </source>
</evidence>
<keyword evidence="3" id="KW-1003">Cell membrane</keyword>
<dbReference type="InterPro" id="IPR027417">
    <property type="entry name" value="P-loop_NTPase"/>
</dbReference>
<keyword evidence="5 9" id="KW-0067">ATP-binding</keyword>
<keyword evidence="6" id="KW-1278">Translocase</keyword>